<dbReference type="OrthoDB" id="10046852at2759"/>
<dbReference type="PROSITE" id="PS01285">
    <property type="entry name" value="FA58C_1"/>
    <property type="match status" value="1"/>
</dbReference>
<dbReference type="SUPFAM" id="SSF49785">
    <property type="entry name" value="Galactose-binding domain-like"/>
    <property type="match status" value="2"/>
</dbReference>
<evidence type="ECO:0000313" key="4">
    <source>
        <dbReference type="EMBL" id="CAH1792651.1"/>
    </source>
</evidence>
<protein>
    <submittedName>
        <fullName evidence="4">Uncharacterized protein</fullName>
    </submittedName>
</protein>
<organism evidence="4 5">
    <name type="scientific">Owenia fusiformis</name>
    <name type="common">Polychaete worm</name>
    <dbReference type="NCBI Taxonomy" id="6347"/>
    <lineage>
        <taxon>Eukaryota</taxon>
        <taxon>Metazoa</taxon>
        <taxon>Spiralia</taxon>
        <taxon>Lophotrochozoa</taxon>
        <taxon>Annelida</taxon>
        <taxon>Polychaeta</taxon>
        <taxon>Sedentaria</taxon>
        <taxon>Canalipalpata</taxon>
        <taxon>Sabellida</taxon>
        <taxon>Oweniida</taxon>
        <taxon>Oweniidae</taxon>
        <taxon>Owenia</taxon>
    </lineage>
</organism>
<evidence type="ECO:0000259" key="2">
    <source>
        <dbReference type="PROSITE" id="PS50022"/>
    </source>
</evidence>
<dbReference type="PROSITE" id="PS50948">
    <property type="entry name" value="PAN"/>
    <property type="match status" value="1"/>
</dbReference>
<gene>
    <name evidence="4" type="ORF">OFUS_LOCUS17594</name>
</gene>
<dbReference type="CDD" id="cd00057">
    <property type="entry name" value="FA58C"/>
    <property type="match status" value="1"/>
</dbReference>
<sequence length="546" mass="60564">MMETKKIFVLILYLGVVHSQWFESEVTGYYKRKGDAPSNNISNSVRTLQECADTCTAYVTCKSFFYNFATSNCYLKSTESYPVVPSLSDYGYIYTKEERLGNCNTTLVRDDPLVTLSASTVNNDNYYYSGPYNAYLDSAQIYDPPDMKYGCWMAGVANQNQWWQVEFPEPRIVQAVVTQGCNQQPTWVVEYKVLFSDDGEQFDVVGESDTRHFPGNDNSDGKVVNFLPETLTKFVRIQPMIGIGSYPSMRIEILGCVQDDAEHIEYLVDTSVMATSSVFESDSFVYGPTRGHLNSALLPPMVIYGAWKAGDLNQEQYIQITFPYVYMVRAVTTQGANGAAEWVTSYDVIRSLDGVSWHMKQQGLIGNTDSDGKVTHFMTPFLAKSIRIAPQTFYGYMSMRVGVFGRTEPSTLIVTPCVECSGNDLTAVTDNDTATCVPIPSFKETHKIFPLELTVSLPYNLSHVSIRIIGVAPYSTGHDQLQVVTVLNNKGVGTLYEKCEYVSGGTEAGLSVGTYTCAYIDGAHTILAGVIFSNNVPGTICEIELS</sequence>
<dbReference type="PROSITE" id="PS01286">
    <property type="entry name" value="FA58C_2"/>
    <property type="match status" value="1"/>
</dbReference>
<feature type="domain" description="F5/8 type C" evidence="2">
    <location>
        <begin position="261"/>
        <end position="406"/>
    </location>
</feature>
<dbReference type="Proteomes" id="UP000749559">
    <property type="component" value="Unassembled WGS sequence"/>
</dbReference>
<dbReference type="InterPro" id="IPR008979">
    <property type="entry name" value="Galactose-bd-like_sf"/>
</dbReference>
<feature type="domain" description="Apple" evidence="3">
    <location>
        <begin position="24"/>
        <end position="99"/>
    </location>
</feature>
<evidence type="ECO:0000256" key="1">
    <source>
        <dbReference type="SAM" id="SignalP"/>
    </source>
</evidence>
<feature type="signal peptide" evidence="1">
    <location>
        <begin position="1"/>
        <end position="19"/>
    </location>
</feature>
<evidence type="ECO:0000313" key="5">
    <source>
        <dbReference type="Proteomes" id="UP000749559"/>
    </source>
</evidence>
<dbReference type="PROSITE" id="PS50022">
    <property type="entry name" value="FA58C_3"/>
    <property type="match status" value="2"/>
</dbReference>
<reference evidence="4" key="1">
    <citation type="submission" date="2022-03" db="EMBL/GenBank/DDBJ databases">
        <authorList>
            <person name="Martin C."/>
        </authorList>
    </citation>
    <scope>NUCLEOTIDE SEQUENCE</scope>
</reference>
<dbReference type="AlphaFoldDB" id="A0A8S4PHX7"/>
<proteinExistence type="predicted"/>
<feature type="domain" description="F5/8 type C" evidence="2">
    <location>
        <begin position="95"/>
        <end position="256"/>
    </location>
</feature>
<dbReference type="SUPFAM" id="SSF57414">
    <property type="entry name" value="Hairpin loop containing domain-like"/>
    <property type="match status" value="1"/>
</dbReference>
<keyword evidence="5" id="KW-1185">Reference proteome</keyword>
<dbReference type="PANTHER" id="PTHR24543:SF325">
    <property type="entry name" value="F5_8 TYPE C DOMAIN-CONTAINING PROTEIN"/>
    <property type="match status" value="1"/>
</dbReference>
<keyword evidence="1" id="KW-0732">Signal</keyword>
<dbReference type="Gene3D" id="2.60.120.260">
    <property type="entry name" value="Galactose-binding domain-like"/>
    <property type="match status" value="2"/>
</dbReference>
<dbReference type="Pfam" id="PF00754">
    <property type="entry name" value="F5_F8_type_C"/>
    <property type="match status" value="2"/>
</dbReference>
<dbReference type="InterPro" id="IPR003609">
    <property type="entry name" value="Pan_app"/>
</dbReference>
<name>A0A8S4PHX7_OWEFU</name>
<feature type="chain" id="PRO_5035883864" evidence="1">
    <location>
        <begin position="20"/>
        <end position="546"/>
    </location>
</feature>
<dbReference type="Pfam" id="PF00024">
    <property type="entry name" value="PAN_1"/>
    <property type="match status" value="1"/>
</dbReference>
<comment type="caution">
    <text evidence="4">The sequence shown here is derived from an EMBL/GenBank/DDBJ whole genome shotgun (WGS) entry which is preliminary data.</text>
</comment>
<evidence type="ECO:0000259" key="3">
    <source>
        <dbReference type="PROSITE" id="PS50948"/>
    </source>
</evidence>
<dbReference type="PANTHER" id="PTHR24543">
    <property type="entry name" value="MULTICOPPER OXIDASE-RELATED"/>
    <property type="match status" value="1"/>
</dbReference>
<dbReference type="Gene3D" id="3.50.4.10">
    <property type="entry name" value="Hepatocyte Growth Factor"/>
    <property type="match status" value="1"/>
</dbReference>
<accession>A0A8S4PHX7</accession>
<dbReference type="EMBL" id="CAIIXF020000008">
    <property type="protein sequence ID" value="CAH1792651.1"/>
    <property type="molecule type" value="Genomic_DNA"/>
</dbReference>
<dbReference type="InterPro" id="IPR000421">
    <property type="entry name" value="FA58C"/>
</dbReference>